<dbReference type="EMBL" id="BLAL01000011">
    <property type="protein sequence ID" value="GES73766.1"/>
    <property type="molecule type" value="Genomic_DNA"/>
</dbReference>
<dbReference type="Proteomes" id="UP000615446">
    <property type="component" value="Unassembled WGS sequence"/>
</dbReference>
<comment type="caution">
    <text evidence="1">The sequence shown here is derived from an EMBL/GenBank/DDBJ whole genome shotgun (WGS) entry which is preliminary data.</text>
</comment>
<dbReference type="OrthoDB" id="2400221at2759"/>
<organism evidence="1 2">
    <name type="scientific">Rhizophagus clarus</name>
    <dbReference type="NCBI Taxonomy" id="94130"/>
    <lineage>
        <taxon>Eukaryota</taxon>
        <taxon>Fungi</taxon>
        <taxon>Fungi incertae sedis</taxon>
        <taxon>Mucoromycota</taxon>
        <taxon>Glomeromycotina</taxon>
        <taxon>Glomeromycetes</taxon>
        <taxon>Glomerales</taxon>
        <taxon>Glomeraceae</taxon>
        <taxon>Rhizophagus</taxon>
    </lineage>
</organism>
<name>A0A8H3KT83_9GLOM</name>
<evidence type="ECO:0000313" key="2">
    <source>
        <dbReference type="Proteomes" id="UP000615446"/>
    </source>
</evidence>
<sequence>MDNVVFSDVKELGSWENPIVKLHQPFPQNSIYWKSDSVTISAQNFDKIQYKYAIHTSKPTFFGRNEKNEKLAFEGIDSQDNRTLTLRQMINLISGKYIKFWNINVWHYISKRKGKLPDDFPSDLLLNALKEYKQEILPLDTKDQMYTAIIALIQHNAFQTKFEWLIVFEIATEVDPNYTFINHLKTLKYSDENLSNFIDICKSIKPYTINIKLEPYVEIAKWLIQLCRHKIDTLYILWRDVLIYNNEIENNLLKCFGERIRECISHDDAVALEYHFKEVPVNWTKENITAIKRLLHDDTLY</sequence>
<accession>A0A8H3KT83</accession>
<proteinExistence type="predicted"/>
<evidence type="ECO:0000313" key="1">
    <source>
        <dbReference type="EMBL" id="GES73766.1"/>
    </source>
</evidence>
<dbReference type="AlphaFoldDB" id="A0A8H3KT83"/>
<gene>
    <name evidence="1" type="ORF">RCL2_000128000</name>
</gene>
<protein>
    <submittedName>
        <fullName evidence="1">Uncharacterized protein</fullName>
    </submittedName>
</protein>
<reference evidence="1" key="1">
    <citation type="submission" date="2019-10" db="EMBL/GenBank/DDBJ databases">
        <title>Conservation and host-specific expression of non-tandemly repeated heterogenous ribosome RNA gene in arbuscular mycorrhizal fungi.</title>
        <authorList>
            <person name="Maeda T."/>
            <person name="Kobayashi Y."/>
            <person name="Nakagawa T."/>
            <person name="Ezawa T."/>
            <person name="Yamaguchi K."/>
            <person name="Bino T."/>
            <person name="Nishimoto Y."/>
            <person name="Shigenobu S."/>
            <person name="Kawaguchi M."/>
        </authorList>
    </citation>
    <scope>NUCLEOTIDE SEQUENCE</scope>
    <source>
        <strain evidence="1">HR1</strain>
    </source>
</reference>